<dbReference type="PANTHER" id="PTHR13847">
    <property type="entry name" value="SARCOSINE DEHYDROGENASE-RELATED"/>
    <property type="match status" value="1"/>
</dbReference>
<evidence type="ECO:0000256" key="1">
    <source>
        <dbReference type="ARBA" id="ARBA00023002"/>
    </source>
</evidence>
<dbReference type="AlphaFoldDB" id="A0A562QN69"/>
<reference evidence="3 4" key="1">
    <citation type="journal article" date="2015" name="Stand. Genomic Sci.">
        <title>Genomic Encyclopedia of Bacterial and Archaeal Type Strains, Phase III: the genomes of soil and plant-associated and newly described type strains.</title>
        <authorList>
            <person name="Whitman W.B."/>
            <person name="Woyke T."/>
            <person name="Klenk H.P."/>
            <person name="Zhou Y."/>
            <person name="Lilburn T.G."/>
            <person name="Beck B.J."/>
            <person name="De Vos P."/>
            <person name="Vandamme P."/>
            <person name="Eisen J.A."/>
            <person name="Garrity G."/>
            <person name="Hugenholtz P."/>
            <person name="Kyrpides N.C."/>
        </authorList>
    </citation>
    <scope>NUCLEOTIDE SEQUENCE [LARGE SCALE GENOMIC DNA]</scope>
    <source>
        <strain evidence="3 4">CGMCC 1.6858</strain>
    </source>
</reference>
<evidence type="ECO:0000313" key="4">
    <source>
        <dbReference type="Proteomes" id="UP000316905"/>
    </source>
</evidence>
<dbReference type="SUPFAM" id="SSF51905">
    <property type="entry name" value="FAD/NAD(P)-binding domain"/>
    <property type="match status" value="1"/>
</dbReference>
<keyword evidence="1" id="KW-0560">Oxidoreductase</keyword>
<protein>
    <submittedName>
        <fullName evidence="3">D-amino-acid dehydrogenase</fullName>
    </submittedName>
</protein>
<evidence type="ECO:0000259" key="2">
    <source>
        <dbReference type="Pfam" id="PF01266"/>
    </source>
</evidence>
<dbReference type="InterPro" id="IPR006076">
    <property type="entry name" value="FAD-dep_OxRdtase"/>
</dbReference>
<dbReference type="OrthoDB" id="9805337at2"/>
<name>A0A562QN69_9PSED</name>
<comment type="caution">
    <text evidence="3">The sequence shown here is derived from an EMBL/GenBank/DDBJ whole genome shotgun (WGS) entry which is preliminary data.</text>
</comment>
<dbReference type="Pfam" id="PF01266">
    <property type="entry name" value="DAO"/>
    <property type="match status" value="1"/>
</dbReference>
<dbReference type="GO" id="GO:0005737">
    <property type="term" value="C:cytoplasm"/>
    <property type="evidence" value="ECO:0007669"/>
    <property type="project" value="TreeGrafter"/>
</dbReference>
<evidence type="ECO:0000313" key="3">
    <source>
        <dbReference type="EMBL" id="TWI57506.1"/>
    </source>
</evidence>
<dbReference type="RefSeq" id="WP_145138145.1">
    <property type="nucleotide sequence ID" value="NZ_VLKY01000002.1"/>
</dbReference>
<proteinExistence type="predicted"/>
<dbReference type="InterPro" id="IPR036188">
    <property type="entry name" value="FAD/NAD-bd_sf"/>
</dbReference>
<keyword evidence="4" id="KW-1185">Reference proteome</keyword>
<dbReference type="GO" id="GO:0016491">
    <property type="term" value="F:oxidoreductase activity"/>
    <property type="evidence" value="ECO:0007669"/>
    <property type="project" value="UniProtKB-KW"/>
</dbReference>
<dbReference type="Gene3D" id="3.50.50.60">
    <property type="entry name" value="FAD/NAD(P)-binding domain"/>
    <property type="match status" value="2"/>
</dbReference>
<dbReference type="Proteomes" id="UP000316905">
    <property type="component" value="Unassembled WGS sequence"/>
</dbReference>
<dbReference type="PANTHER" id="PTHR13847:SF289">
    <property type="entry name" value="GLYCINE OXIDASE"/>
    <property type="match status" value="1"/>
</dbReference>
<accession>A0A562QN69</accession>
<gene>
    <name evidence="3" type="ORF">IQ22_00723</name>
</gene>
<sequence>MRADALVLGAGMVGVCTALQLARRGWSVALVDRRAPGRETSYGNAGIIQREAVEPYPFPRDLPTLLKVIRKGGIDVNYHATALPHLLPSLFRYWQASAPTRYARIAQEWARLIEHCLSEHEILIHESGADALVRREGWRQGYRTEKLFREGIERAARLSNTFGIQYTVHNSVALARAEPGLLRPMAGAIHWTEPWTVRDPGALVAHYADLFVRLGGHLFEGDAATLQPHGSGWRVTTPDGPLDAQHAVIALGPWARQATRALGYRLPLFIKRGYHRHYAGELPLTRPLLDVAHGVMLVPMNAGLRITTGAEFAQHEAPPTPLQLDKAERVARELIPLGPPLEEKPWLGARPCTPDMKPVIGPAPRHANLWFHFGHAHQGFTLGPASARLLAELMCGEPPYLDPQPYSAQRFE</sequence>
<dbReference type="EMBL" id="VLKY01000002">
    <property type="protein sequence ID" value="TWI57506.1"/>
    <property type="molecule type" value="Genomic_DNA"/>
</dbReference>
<dbReference type="Gene3D" id="3.30.9.10">
    <property type="entry name" value="D-Amino Acid Oxidase, subunit A, domain 2"/>
    <property type="match status" value="1"/>
</dbReference>
<organism evidence="3 4">
    <name type="scientific">Pseudomonas duriflava</name>
    <dbReference type="NCBI Taxonomy" id="459528"/>
    <lineage>
        <taxon>Bacteria</taxon>
        <taxon>Pseudomonadati</taxon>
        <taxon>Pseudomonadota</taxon>
        <taxon>Gammaproteobacteria</taxon>
        <taxon>Pseudomonadales</taxon>
        <taxon>Pseudomonadaceae</taxon>
        <taxon>Pseudomonas</taxon>
    </lineage>
</organism>
<dbReference type="SUPFAM" id="SSF54373">
    <property type="entry name" value="FAD-linked reductases, C-terminal domain"/>
    <property type="match status" value="1"/>
</dbReference>
<feature type="domain" description="FAD dependent oxidoreductase" evidence="2">
    <location>
        <begin position="4"/>
        <end position="393"/>
    </location>
</feature>